<name>A0A850T9H4_9BACT</name>
<dbReference type="FunFam" id="3.30.70.270:FF:000001">
    <property type="entry name" value="Diguanylate cyclase domain protein"/>
    <property type="match status" value="1"/>
</dbReference>
<dbReference type="GO" id="GO:0052621">
    <property type="term" value="F:diguanylate cyclase activity"/>
    <property type="evidence" value="ECO:0007669"/>
    <property type="project" value="UniProtKB-EC"/>
</dbReference>
<dbReference type="InterPro" id="IPR043128">
    <property type="entry name" value="Rev_trsase/Diguanyl_cyclase"/>
</dbReference>
<dbReference type="PROSITE" id="PS50110">
    <property type="entry name" value="RESPONSE_REGULATORY"/>
    <property type="match status" value="1"/>
</dbReference>
<dbReference type="GO" id="GO:0005886">
    <property type="term" value="C:plasma membrane"/>
    <property type="evidence" value="ECO:0007669"/>
    <property type="project" value="TreeGrafter"/>
</dbReference>
<dbReference type="PROSITE" id="PS50887">
    <property type="entry name" value="GGDEF"/>
    <property type="match status" value="1"/>
</dbReference>
<evidence type="ECO:0000313" key="6">
    <source>
        <dbReference type="EMBL" id="NWH05915.1"/>
    </source>
</evidence>
<dbReference type="CDD" id="cd01949">
    <property type="entry name" value="GGDEF"/>
    <property type="match status" value="1"/>
</dbReference>
<organism evidence="6 7">
    <name type="scientific">Desulfobacter latus</name>
    <dbReference type="NCBI Taxonomy" id="2292"/>
    <lineage>
        <taxon>Bacteria</taxon>
        <taxon>Pseudomonadati</taxon>
        <taxon>Thermodesulfobacteriota</taxon>
        <taxon>Desulfobacteria</taxon>
        <taxon>Desulfobacterales</taxon>
        <taxon>Desulfobacteraceae</taxon>
        <taxon>Desulfobacter</taxon>
    </lineage>
</organism>
<comment type="catalytic activity">
    <reaction evidence="2">
        <text>2 GTP = 3',3'-c-di-GMP + 2 diphosphate</text>
        <dbReference type="Rhea" id="RHEA:24898"/>
        <dbReference type="ChEBI" id="CHEBI:33019"/>
        <dbReference type="ChEBI" id="CHEBI:37565"/>
        <dbReference type="ChEBI" id="CHEBI:58805"/>
        <dbReference type="EC" id="2.7.7.65"/>
    </reaction>
</comment>
<gene>
    <name evidence="6" type="ORF">HXW94_13120</name>
</gene>
<evidence type="ECO:0000259" key="4">
    <source>
        <dbReference type="PROSITE" id="PS50110"/>
    </source>
</evidence>
<accession>A0A850T9H4</accession>
<dbReference type="AlphaFoldDB" id="A0A850T9H4"/>
<feature type="domain" description="Response regulatory" evidence="4">
    <location>
        <begin position="6"/>
        <end position="122"/>
    </location>
</feature>
<dbReference type="InterPro" id="IPR000160">
    <property type="entry name" value="GGDEF_dom"/>
</dbReference>
<dbReference type="SUPFAM" id="SSF52172">
    <property type="entry name" value="CheY-like"/>
    <property type="match status" value="1"/>
</dbReference>
<evidence type="ECO:0000256" key="1">
    <source>
        <dbReference type="ARBA" id="ARBA00012528"/>
    </source>
</evidence>
<dbReference type="RefSeq" id="WP_178367370.1">
    <property type="nucleotide sequence ID" value="NZ_JACADJ010000051.1"/>
</dbReference>
<dbReference type="SUPFAM" id="SSF55073">
    <property type="entry name" value="Nucleotide cyclase"/>
    <property type="match status" value="1"/>
</dbReference>
<dbReference type="InterPro" id="IPR029787">
    <property type="entry name" value="Nucleotide_cyclase"/>
</dbReference>
<dbReference type="PANTHER" id="PTHR45138:SF9">
    <property type="entry name" value="DIGUANYLATE CYCLASE DGCM-RELATED"/>
    <property type="match status" value="1"/>
</dbReference>
<dbReference type="Pfam" id="PF00990">
    <property type="entry name" value="GGDEF"/>
    <property type="match status" value="1"/>
</dbReference>
<evidence type="ECO:0000259" key="5">
    <source>
        <dbReference type="PROSITE" id="PS50887"/>
    </source>
</evidence>
<dbReference type="InterPro" id="IPR011006">
    <property type="entry name" value="CheY-like_superfamily"/>
</dbReference>
<proteinExistence type="predicted"/>
<evidence type="ECO:0000313" key="7">
    <source>
        <dbReference type="Proteomes" id="UP000553343"/>
    </source>
</evidence>
<dbReference type="InterPro" id="IPR050469">
    <property type="entry name" value="Diguanylate_Cyclase"/>
</dbReference>
<dbReference type="SMART" id="SM00448">
    <property type="entry name" value="REC"/>
    <property type="match status" value="1"/>
</dbReference>
<dbReference type="Gene3D" id="3.30.70.270">
    <property type="match status" value="1"/>
</dbReference>
<dbReference type="EMBL" id="JACADJ010000051">
    <property type="protein sequence ID" value="NWH05915.1"/>
    <property type="molecule type" value="Genomic_DNA"/>
</dbReference>
<dbReference type="GO" id="GO:1902201">
    <property type="term" value="P:negative regulation of bacterial-type flagellum-dependent cell motility"/>
    <property type="evidence" value="ECO:0007669"/>
    <property type="project" value="TreeGrafter"/>
</dbReference>
<keyword evidence="7" id="KW-1185">Reference proteome</keyword>
<sequence>MDEFNRILIVDDERYNIKVLSELLREEYKIMAAKSGEMALNAVHGPNPPDLILLDVMMPGLTGYEVCRKLKADPRTMHIPVIFVTALDATDEEAKGFELGAVDYIFKPFKPVIVKARVRTHIHLKRKTDLLDRLAFIDGLTEISNRRSFDITLEKELRRIARSGAFLSLILADIDFFKKYNDYHGHAQGDTCLRRVAKAVADCASRAADFPARYGGEEFAVILPGTDLDGAITIAEKIRTTVAELNIRHAASTIAGHVTLSLGVATVSGSQEISPVNLIMAADDFLYQAKKSGRNTVFPTMKVG</sequence>
<dbReference type="PANTHER" id="PTHR45138">
    <property type="entry name" value="REGULATORY COMPONENTS OF SENSORY TRANSDUCTION SYSTEM"/>
    <property type="match status" value="1"/>
</dbReference>
<dbReference type="NCBIfam" id="TIGR00254">
    <property type="entry name" value="GGDEF"/>
    <property type="match status" value="1"/>
</dbReference>
<dbReference type="InterPro" id="IPR001789">
    <property type="entry name" value="Sig_transdc_resp-reg_receiver"/>
</dbReference>
<keyword evidence="3" id="KW-0597">Phosphoprotein</keyword>
<dbReference type="Gene3D" id="3.40.50.2300">
    <property type="match status" value="1"/>
</dbReference>
<evidence type="ECO:0000256" key="2">
    <source>
        <dbReference type="ARBA" id="ARBA00034247"/>
    </source>
</evidence>
<comment type="caution">
    <text evidence="6">The sequence shown here is derived from an EMBL/GenBank/DDBJ whole genome shotgun (WGS) entry which is preliminary data.</text>
</comment>
<dbReference type="EC" id="2.7.7.65" evidence="1"/>
<feature type="modified residue" description="4-aspartylphosphate" evidence="3">
    <location>
        <position position="55"/>
    </location>
</feature>
<dbReference type="GO" id="GO:0000160">
    <property type="term" value="P:phosphorelay signal transduction system"/>
    <property type="evidence" value="ECO:0007669"/>
    <property type="project" value="InterPro"/>
</dbReference>
<dbReference type="Pfam" id="PF00072">
    <property type="entry name" value="Response_reg"/>
    <property type="match status" value="1"/>
</dbReference>
<dbReference type="CDD" id="cd19920">
    <property type="entry name" value="REC_PA4781-like"/>
    <property type="match status" value="1"/>
</dbReference>
<feature type="domain" description="GGDEF" evidence="5">
    <location>
        <begin position="165"/>
        <end position="302"/>
    </location>
</feature>
<reference evidence="6 7" key="1">
    <citation type="submission" date="2020-06" db="EMBL/GenBank/DDBJ databases">
        <title>High-quality draft genome of sulfate reducer Desulfobacter latus type strain AcrS2 isolated from marine sediment.</title>
        <authorList>
            <person name="Hoppe M."/>
            <person name="Larsen C.K."/>
            <person name="Marshall I.P.G."/>
            <person name="Schramm A."/>
            <person name="Marietou A.G."/>
        </authorList>
    </citation>
    <scope>NUCLEOTIDE SEQUENCE [LARGE SCALE GENOMIC DNA]</scope>
    <source>
        <strain evidence="6 7">AcRS2</strain>
    </source>
</reference>
<evidence type="ECO:0000256" key="3">
    <source>
        <dbReference type="PROSITE-ProRule" id="PRU00169"/>
    </source>
</evidence>
<dbReference type="GO" id="GO:0043709">
    <property type="term" value="P:cell adhesion involved in single-species biofilm formation"/>
    <property type="evidence" value="ECO:0007669"/>
    <property type="project" value="TreeGrafter"/>
</dbReference>
<protein>
    <recommendedName>
        <fullName evidence="1">diguanylate cyclase</fullName>
        <ecNumber evidence="1">2.7.7.65</ecNumber>
    </recommendedName>
</protein>
<dbReference type="Proteomes" id="UP000553343">
    <property type="component" value="Unassembled WGS sequence"/>
</dbReference>
<dbReference type="SMART" id="SM00267">
    <property type="entry name" value="GGDEF"/>
    <property type="match status" value="1"/>
</dbReference>